<proteinExistence type="inferred from homology"/>
<dbReference type="Pfam" id="PF05108">
    <property type="entry name" value="T7SS_ESX1_EccB"/>
    <property type="match status" value="1"/>
</dbReference>
<evidence type="ECO:0000256" key="3">
    <source>
        <dbReference type="ARBA" id="ARBA00022475"/>
    </source>
</evidence>
<comment type="subcellular location">
    <subcellularLocation>
        <location evidence="1">Cell membrane</location>
        <topology evidence="1">Single-pass membrane protein</topology>
    </subcellularLocation>
</comment>
<keyword evidence="4 10" id="KW-0812">Transmembrane</keyword>
<evidence type="ECO:0000256" key="9">
    <source>
        <dbReference type="ARBA" id="ARBA00023136"/>
    </source>
</evidence>
<evidence type="ECO:0000256" key="2">
    <source>
        <dbReference type="ARBA" id="ARBA00008149"/>
    </source>
</evidence>
<keyword evidence="9 10" id="KW-0472">Membrane</keyword>
<dbReference type="Proteomes" id="UP000256913">
    <property type="component" value="Unassembled WGS sequence"/>
</dbReference>
<gene>
    <name evidence="11" type="ORF">DFJ67_1705</name>
</gene>
<sequence length="443" mass="45507">MPSRQDQLHSYQFMVQRVVSALVMRETDPAQPPFRRAAGASLAGVLVAAIIWGGFVVYGVLVDGGGTAWRDTSAVIVERESGARYIYRDGKLHLVVNYSSALLAVGAPQPKTVLVSRRSIEGVPRGSTLGIAEAPDSLPAAGRLLGPPWTVCTLPGPASVVLVGATSTGGTRVGERGVLAQHPDGSLHLIWQNHRYRLSDPSLALTALGWTTVRPVAVAPALLGALPAGPDLAVPRISGRSTRVPSARIGEVFVVTSQGGGRQYAVAVRAGLAGITQVQADLLLTANRQDGPTELTQGRFASIEKAPDLVPADLVPTVTPSLVGAFTGALCAVVRDDRGVADVVVDADLPDVADAARTRDGAADYVAVPPGRAAVVEAVAAPGATGGTVSVVTDLGRRHAVVGADTLAMLGYGDVRPVRLPAAVVALLGSGASLDPARAQDPV</sequence>
<name>A0A3D9ZGW5_9ACTN</name>
<keyword evidence="3" id="KW-1003">Cell membrane</keyword>
<reference evidence="11 12" key="1">
    <citation type="submission" date="2018-08" db="EMBL/GenBank/DDBJ databases">
        <title>Sequencing the genomes of 1000 actinobacteria strains.</title>
        <authorList>
            <person name="Klenk H.-P."/>
        </authorList>
    </citation>
    <scope>NUCLEOTIDE SEQUENCE [LARGE SCALE GENOMIC DNA]</scope>
    <source>
        <strain evidence="11 12">DSM 44099</strain>
    </source>
</reference>
<dbReference type="EMBL" id="QUMQ01000001">
    <property type="protein sequence ID" value="REF95744.1"/>
    <property type="molecule type" value="Genomic_DNA"/>
</dbReference>
<dbReference type="RefSeq" id="WP_116067369.1">
    <property type="nucleotide sequence ID" value="NZ_BONB01000103.1"/>
</dbReference>
<evidence type="ECO:0000256" key="1">
    <source>
        <dbReference type="ARBA" id="ARBA00004162"/>
    </source>
</evidence>
<keyword evidence="6" id="KW-0378">Hydrolase</keyword>
<protein>
    <submittedName>
        <fullName evidence="11">Type VII secretion protein EccB</fullName>
    </submittedName>
</protein>
<keyword evidence="12" id="KW-1185">Reference proteome</keyword>
<evidence type="ECO:0000256" key="6">
    <source>
        <dbReference type="ARBA" id="ARBA00022801"/>
    </source>
</evidence>
<dbReference type="InterPro" id="IPR044857">
    <property type="entry name" value="T7SS_EccB_R1"/>
</dbReference>
<evidence type="ECO:0000256" key="5">
    <source>
        <dbReference type="ARBA" id="ARBA00022741"/>
    </source>
</evidence>
<keyword evidence="5" id="KW-0547">Nucleotide-binding</keyword>
<dbReference type="GO" id="GO:0005886">
    <property type="term" value="C:plasma membrane"/>
    <property type="evidence" value="ECO:0007669"/>
    <property type="project" value="UniProtKB-SubCell"/>
</dbReference>
<evidence type="ECO:0000313" key="11">
    <source>
        <dbReference type="EMBL" id="REF95744.1"/>
    </source>
</evidence>
<organism evidence="11 12">
    <name type="scientific">Asanoa ferruginea</name>
    <dbReference type="NCBI Taxonomy" id="53367"/>
    <lineage>
        <taxon>Bacteria</taxon>
        <taxon>Bacillati</taxon>
        <taxon>Actinomycetota</taxon>
        <taxon>Actinomycetes</taxon>
        <taxon>Micromonosporales</taxon>
        <taxon>Micromonosporaceae</taxon>
        <taxon>Asanoa</taxon>
    </lineage>
</organism>
<dbReference type="InterPro" id="IPR042485">
    <property type="entry name" value="T7SS_EccB_R3"/>
</dbReference>
<keyword evidence="8 10" id="KW-1133">Transmembrane helix</keyword>
<keyword evidence="7" id="KW-0067">ATP-binding</keyword>
<dbReference type="Gene3D" id="3.30.2390.20">
    <property type="entry name" value="Type VII secretion system EccB, repeat 1 domain"/>
    <property type="match status" value="1"/>
</dbReference>
<evidence type="ECO:0000256" key="10">
    <source>
        <dbReference type="SAM" id="Phobius"/>
    </source>
</evidence>
<dbReference type="GO" id="GO:0005576">
    <property type="term" value="C:extracellular region"/>
    <property type="evidence" value="ECO:0007669"/>
    <property type="project" value="TreeGrafter"/>
</dbReference>
<evidence type="ECO:0000313" key="12">
    <source>
        <dbReference type="Proteomes" id="UP000256913"/>
    </source>
</evidence>
<accession>A0A3D9ZGW5</accession>
<dbReference type="AlphaFoldDB" id="A0A3D9ZGW5"/>
<dbReference type="NCBIfam" id="TIGR03919">
    <property type="entry name" value="T7SS_EccB"/>
    <property type="match status" value="1"/>
</dbReference>
<feature type="transmembrane region" description="Helical" evidence="10">
    <location>
        <begin position="40"/>
        <end position="61"/>
    </location>
</feature>
<dbReference type="PANTHER" id="PTHR40765:SF2">
    <property type="entry name" value="ESX-2 SECRETION SYSTEM ATPASE ECCB2"/>
    <property type="match status" value="1"/>
</dbReference>
<dbReference type="OrthoDB" id="3847604at2"/>
<evidence type="ECO:0000256" key="7">
    <source>
        <dbReference type="ARBA" id="ARBA00022840"/>
    </source>
</evidence>
<dbReference type="GO" id="GO:0005524">
    <property type="term" value="F:ATP binding"/>
    <property type="evidence" value="ECO:0007669"/>
    <property type="project" value="UniProtKB-KW"/>
</dbReference>
<evidence type="ECO:0000256" key="8">
    <source>
        <dbReference type="ARBA" id="ARBA00022989"/>
    </source>
</evidence>
<dbReference type="GO" id="GO:0016787">
    <property type="term" value="F:hydrolase activity"/>
    <property type="evidence" value="ECO:0007669"/>
    <property type="project" value="UniProtKB-KW"/>
</dbReference>
<dbReference type="InterPro" id="IPR007795">
    <property type="entry name" value="T7SS_EccB"/>
</dbReference>
<comment type="similarity">
    <text evidence="2">Belongs to the EccB family.</text>
</comment>
<dbReference type="PANTHER" id="PTHR40765">
    <property type="entry name" value="ESX-2 SECRETION SYSTEM ATPASE ECCB2"/>
    <property type="match status" value="1"/>
</dbReference>
<dbReference type="Gene3D" id="2.40.50.910">
    <property type="entry name" value="Type VII secretion system EccB, repeat 3 domain"/>
    <property type="match status" value="1"/>
</dbReference>
<comment type="caution">
    <text evidence="11">The sequence shown here is derived from an EMBL/GenBank/DDBJ whole genome shotgun (WGS) entry which is preliminary data.</text>
</comment>
<evidence type="ECO:0000256" key="4">
    <source>
        <dbReference type="ARBA" id="ARBA00022692"/>
    </source>
</evidence>